<reference evidence="1" key="2">
    <citation type="submission" date="2021-02" db="EMBL/GenBank/DDBJ databases">
        <title>Aspergillus puulaauensis MK2 genome sequence.</title>
        <authorList>
            <person name="Futagami T."/>
            <person name="Mori K."/>
            <person name="Kadooka C."/>
            <person name="Tanaka T."/>
        </authorList>
    </citation>
    <scope>NUCLEOTIDE SEQUENCE</scope>
    <source>
        <strain evidence="1">MK2</strain>
    </source>
</reference>
<evidence type="ECO:0000313" key="1">
    <source>
        <dbReference type="EMBL" id="BCS24560.1"/>
    </source>
</evidence>
<proteinExistence type="predicted"/>
<accession>A0A7R7XN55</accession>
<dbReference type="AlphaFoldDB" id="A0A7R7XN55"/>
<evidence type="ECO:0000313" key="2">
    <source>
        <dbReference type="Proteomes" id="UP000654913"/>
    </source>
</evidence>
<protein>
    <submittedName>
        <fullName evidence="1">Uncharacterized protein</fullName>
    </submittedName>
</protein>
<name>A0A7R7XN55_9EURO</name>
<dbReference type="GeneID" id="64974565"/>
<dbReference type="RefSeq" id="XP_041556754.1">
    <property type="nucleotide sequence ID" value="XM_041704138.1"/>
</dbReference>
<reference evidence="1" key="1">
    <citation type="submission" date="2021-01" db="EMBL/GenBank/DDBJ databases">
        <authorList>
            <consortium name="Aspergillus puulaauensis MK2 genome sequencing consortium"/>
            <person name="Kazuki M."/>
            <person name="Futagami T."/>
        </authorList>
    </citation>
    <scope>NUCLEOTIDE SEQUENCE</scope>
    <source>
        <strain evidence="1">MK2</strain>
    </source>
</reference>
<keyword evidence="2" id="KW-1185">Reference proteome</keyword>
<dbReference type="EMBL" id="AP024446">
    <property type="protein sequence ID" value="BCS24560.1"/>
    <property type="molecule type" value="Genomic_DNA"/>
</dbReference>
<dbReference type="Proteomes" id="UP000654913">
    <property type="component" value="Chromosome 4"/>
</dbReference>
<sequence>MGSIVALNTFSYMGIRGQRQKLWRVPQARSPLDRGSSAAWILSPELHGHSRTGNLPIWLVNLGQCEPNFLSRLSQARSCEFSPVDDGPPARLVFLSVPLSRAFTDQESY</sequence>
<dbReference type="KEGG" id="apuu:APUU_41004A"/>
<organism evidence="1 2">
    <name type="scientific">Aspergillus puulaauensis</name>
    <dbReference type="NCBI Taxonomy" id="1220207"/>
    <lineage>
        <taxon>Eukaryota</taxon>
        <taxon>Fungi</taxon>
        <taxon>Dikarya</taxon>
        <taxon>Ascomycota</taxon>
        <taxon>Pezizomycotina</taxon>
        <taxon>Eurotiomycetes</taxon>
        <taxon>Eurotiomycetidae</taxon>
        <taxon>Eurotiales</taxon>
        <taxon>Aspergillaceae</taxon>
        <taxon>Aspergillus</taxon>
    </lineage>
</organism>
<gene>
    <name evidence="1" type="ORF">APUU_41004A</name>
</gene>